<evidence type="ECO:0000313" key="3">
    <source>
        <dbReference type="EMBL" id="MBB6123463.1"/>
    </source>
</evidence>
<dbReference type="InterPro" id="IPR002938">
    <property type="entry name" value="FAD-bd"/>
</dbReference>
<evidence type="ECO:0000256" key="1">
    <source>
        <dbReference type="ARBA" id="ARBA00023002"/>
    </source>
</evidence>
<proteinExistence type="predicted"/>
<sequence>MVAGLLFARAGVPTVVLEKHSDFLRDFRGDTVHPSTLELFHELGLVHGLLSRPHDKVSALTAEVDGRAVNVADFSRLPVSCPYIAMMPQWDFLDFVAQSARIWPCFSLRMNAVVEDMSFDGAGRVDGVVMAGGERIGADLVIAADGRSSLVRTRALLPLETIGAPMDIFWFRLPKEPTDDNNSGMVVRDGQIIVCIDRGDYWQAAYVLPKGAADTERAGGLDRFRARVAVTAPVLADLMTTITSWDQVKLLDVALDRLTSWHRPGLLAIGDAAHAMSPIGGVGINLAVQDAVAAANRLAGPMAQGRPVDAMLAGVEKRRMLPTRIIQRGQKLAQDNIIGSVLRGASVRGG</sequence>
<dbReference type="SUPFAM" id="SSF51905">
    <property type="entry name" value="FAD/NAD(P)-binding domain"/>
    <property type="match status" value="1"/>
</dbReference>
<comment type="caution">
    <text evidence="3">The sequence shown here is derived from an EMBL/GenBank/DDBJ whole genome shotgun (WGS) entry which is preliminary data.</text>
</comment>
<dbReference type="InterPro" id="IPR036188">
    <property type="entry name" value="FAD/NAD-bd_sf"/>
</dbReference>
<dbReference type="Pfam" id="PF01494">
    <property type="entry name" value="FAD_binding_3"/>
    <property type="match status" value="1"/>
</dbReference>
<gene>
    <name evidence="3" type="ORF">FHS92_001170</name>
</gene>
<dbReference type="InterPro" id="IPR050631">
    <property type="entry name" value="PheA/TfdB_FAD_monoxygenase"/>
</dbReference>
<keyword evidence="4" id="KW-1185">Reference proteome</keyword>
<reference evidence="3 4" key="1">
    <citation type="submission" date="2020-08" db="EMBL/GenBank/DDBJ databases">
        <title>Genomic Encyclopedia of Type Strains, Phase IV (KMG-IV): sequencing the most valuable type-strain genomes for metagenomic binning, comparative biology and taxonomic classification.</title>
        <authorList>
            <person name="Goeker M."/>
        </authorList>
    </citation>
    <scope>NUCLEOTIDE SEQUENCE [LARGE SCALE GENOMIC DNA]</scope>
    <source>
        <strain evidence="3 4">DSM 102255</strain>
    </source>
</reference>
<feature type="domain" description="FAD-binding" evidence="2">
    <location>
        <begin position="1"/>
        <end position="327"/>
    </location>
</feature>
<dbReference type="GO" id="GO:0071949">
    <property type="term" value="F:FAD binding"/>
    <property type="evidence" value="ECO:0007669"/>
    <property type="project" value="InterPro"/>
</dbReference>
<dbReference type="AlphaFoldDB" id="A0A841IXS4"/>
<dbReference type="EMBL" id="JACIJP010000001">
    <property type="protein sequence ID" value="MBB6123463.1"/>
    <property type="molecule type" value="Genomic_DNA"/>
</dbReference>
<evidence type="ECO:0000313" key="4">
    <source>
        <dbReference type="Proteomes" id="UP000552700"/>
    </source>
</evidence>
<accession>A0A841IXS4</accession>
<dbReference type="PANTHER" id="PTHR43476">
    <property type="entry name" value="3-(3-HYDROXY-PHENYL)PROPIONATE/3-HYDROXYCINNAMIC ACID HYDROXYLASE"/>
    <property type="match status" value="1"/>
</dbReference>
<dbReference type="Gene3D" id="3.50.50.60">
    <property type="entry name" value="FAD/NAD(P)-binding domain"/>
    <property type="match status" value="2"/>
</dbReference>
<dbReference type="PRINTS" id="PR00420">
    <property type="entry name" value="RNGMNOXGNASE"/>
</dbReference>
<name>A0A841IXS4_9SPHN</name>
<organism evidence="3 4">
    <name type="scientific">Sphingobium subterraneum</name>
    <dbReference type="NCBI Taxonomy" id="627688"/>
    <lineage>
        <taxon>Bacteria</taxon>
        <taxon>Pseudomonadati</taxon>
        <taxon>Pseudomonadota</taxon>
        <taxon>Alphaproteobacteria</taxon>
        <taxon>Sphingomonadales</taxon>
        <taxon>Sphingomonadaceae</taxon>
        <taxon>Sphingobium</taxon>
    </lineage>
</organism>
<dbReference type="PANTHER" id="PTHR43476:SF5">
    <property type="entry name" value="FAD-DEPENDENT MONOOXYGENASE"/>
    <property type="match status" value="1"/>
</dbReference>
<evidence type="ECO:0000259" key="2">
    <source>
        <dbReference type="Pfam" id="PF01494"/>
    </source>
</evidence>
<protein>
    <submittedName>
        <fullName evidence="3">2-polyprenyl-6-methoxyphenol hydroxylase-like FAD-dependent oxidoreductase</fullName>
    </submittedName>
</protein>
<dbReference type="Proteomes" id="UP000552700">
    <property type="component" value="Unassembled WGS sequence"/>
</dbReference>
<dbReference type="GO" id="GO:0016491">
    <property type="term" value="F:oxidoreductase activity"/>
    <property type="evidence" value="ECO:0007669"/>
    <property type="project" value="UniProtKB-KW"/>
</dbReference>
<keyword evidence="1" id="KW-0560">Oxidoreductase</keyword>